<protein>
    <submittedName>
        <fullName evidence="1">Uncharacterized protein</fullName>
    </submittedName>
</protein>
<dbReference type="Proteomes" id="UP001164705">
    <property type="component" value="Chromosome"/>
</dbReference>
<name>A0A9E8MWQ9_9FLAO</name>
<dbReference type="EMBL" id="CP113088">
    <property type="protein sequence ID" value="WAC02319.1"/>
    <property type="molecule type" value="Genomic_DNA"/>
</dbReference>
<dbReference type="KEGG" id="lnu:N7U66_00735"/>
<organism evidence="1 2">
    <name type="scientific">Lacinutrix neustonica</name>
    <dbReference type="NCBI Taxonomy" id="2980107"/>
    <lineage>
        <taxon>Bacteria</taxon>
        <taxon>Pseudomonadati</taxon>
        <taxon>Bacteroidota</taxon>
        <taxon>Flavobacteriia</taxon>
        <taxon>Flavobacteriales</taxon>
        <taxon>Flavobacteriaceae</taxon>
        <taxon>Lacinutrix</taxon>
    </lineage>
</organism>
<evidence type="ECO:0000313" key="2">
    <source>
        <dbReference type="Proteomes" id="UP001164705"/>
    </source>
</evidence>
<evidence type="ECO:0000313" key="1">
    <source>
        <dbReference type="EMBL" id="WAC02319.1"/>
    </source>
</evidence>
<keyword evidence="2" id="KW-1185">Reference proteome</keyword>
<reference evidence="1" key="1">
    <citation type="submission" date="2022-11" db="EMBL/GenBank/DDBJ databases">
        <title>Lacinutrix neustonica HL-RS19T sp. nov., isolated from the surface microlayer sample of brackish Lake Shihwa.</title>
        <authorList>
            <person name="Choi J.Y."/>
            <person name="Hwang C.Y."/>
        </authorList>
    </citation>
    <scope>NUCLEOTIDE SEQUENCE</scope>
    <source>
        <strain evidence="1">HL-RS19</strain>
    </source>
</reference>
<proteinExistence type="predicted"/>
<dbReference type="AlphaFoldDB" id="A0A9E8MWQ9"/>
<accession>A0A9E8MWQ9</accession>
<sequence length="189" mass="21992">MEESEYKDFNPNNVLVIGVTPDLEARNAFESQLKTELYHRDINALQSAVVFESSFIDSKQTETEIENQIDTLLSKGYDTVIVSTVKGVDDKMAIVSESKKTDYNLQKFKTYYLLSQNVYFDTDYYENYKVYHIETSIYNLKKDNEKALIWVGYYDIIDPENTKKTVDDYVKAVVKALEKERLIPKITTL</sequence>
<gene>
    <name evidence="1" type="ORF">N7U66_00735</name>
</gene>
<dbReference type="RefSeq" id="WP_267676914.1">
    <property type="nucleotide sequence ID" value="NZ_CP113088.1"/>
</dbReference>